<feature type="transmembrane region" description="Helical" evidence="6">
    <location>
        <begin position="70"/>
        <end position="89"/>
    </location>
</feature>
<reference evidence="7 9" key="2">
    <citation type="journal article" date="2013" name="Nature">
        <title>Insights into bilaterian evolution from three spiralian genomes.</title>
        <authorList>
            <person name="Simakov O."/>
            <person name="Marletaz F."/>
            <person name="Cho S.J."/>
            <person name="Edsinger-Gonzales E."/>
            <person name="Havlak P."/>
            <person name="Hellsten U."/>
            <person name="Kuo D.H."/>
            <person name="Larsson T."/>
            <person name="Lv J."/>
            <person name="Arendt D."/>
            <person name="Savage R."/>
            <person name="Osoegawa K."/>
            <person name="de Jong P."/>
            <person name="Grimwood J."/>
            <person name="Chapman J.A."/>
            <person name="Shapiro H."/>
            <person name="Aerts A."/>
            <person name="Otillar R.P."/>
            <person name="Terry A.Y."/>
            <person name="Boore J.L."/>
            <person name="Grigoriev I.V."/>
            <person name="Lindberg D.R."/>
            <person name="Seaver E.C."/>
            <person name="Weisblat D.A."/>
            <person name="Putnam N.H."/>
            <person name="Rokhsar D.S."/>
        </authorList>
    </citation>
    <scope>NUCLEOTIDE SEQUENCE</scope>
</reference>
<keyword evidence="6" id="KW-1133">Transmembrane helix</keyword>
<accession>T1EE86</accession>
<dbReference type="HOGENOM" id="CLU_008042_1_1_1"/>
<name>T1EE86_HELRO</name>
<evidence type="ECO:0000256" key="4">
    <source>
        <dbReference type="ARBA" id="ARBA00023163"/>
    </source>
</evidence>
<comment type="subcellular location">
    <subcellularLocation>
        <location evidence="1">Nucleus</location>
    </subcellularLocation>
</comment>
<dbReference type="InParanoid" id="T1EE86"/>
<gene>
    <name evidence="8" type="primary">20194888</name>
    <name evidence="7" type="ORF">HELRODRAFT_107185</name>
</gene>
<dbReference type="PANTHER" id="PTHR46062:SF1">
    <property type="entry name" value="LP12374P"/>
    <property type="match status" value="1"/>
</dbReference>
<protein>
    <submittedName>
        <fullName evidence="7 8">Uncharacterized protein</fullName>
    </submittedName>
</protein>
<sequence length="681" mass="77333">MLDRSRLVLCIFMFSMFAFNPLGLFLGGFMSFFMSAPDQHSVSTGRVLQSEAESDMVDVQYWFQSILPSFVVWSMNCLVGVVIIMKLFVFGEPLTKPMSPSSVLYWRKRNQAEIELLRKSYIEASSLLSGCLMALGRPLPTTKFDVFASLVWNLIRQLLHRIHLGLWLEMISGKLCKGVSRKDIQSSARDATVVYHKLLQLHLTDHVSQGTYAGINLALCTINLAEVSGEALPKGMLAEIYTLIAMSIRIMLPTHFHFLARYFLTMARSICFTSCNVIPASLSWLNNPLGHRYFVDATWNMQMDKSIFTSCLNQVDPLAHILQNFRENLLEKAVLALVTPGYKKKYNHLNKYENDWSVLCFLTTCSAVTELINCNFLNAGSATTLPTRADDLSKWWSSLLAVAAHWLNEEEQYAERFYSVVDTLPKFLQKSSDPLVRSVYMAFRARRYSLMDADESGSGSNINNVHVETCKQLCNKASNLLKESIELHTMQSNNKIIQAFQLLTCDWLLVTRTEMWQCGRSERSSDEENVVNTTTAANNNGNIHVYTSDLFDFQSDLASLRKLAGHLKAAMPKVFAHEATARLMAGASPSRTLQLFGRDLRKRNNTQKCFSKNNQLVGCSPSEAEKNEDDDKKTSKKMMMLLKHRELLKSNEKDVVHNKLSIKQHIHNNFSARITQPTRRK</sequence>
<dbReference type="OMA" id="SLWIGRW"/>
<keyword evidence="9" id="KW-1185">Reference proteome</keyword>
<dbReference type="KEGG" id="hro:HELRODRAFT_107185"/>
<keyword evidence="3" id="KW-0238">DNA-binding</keyword>
<keyword evidence="2" id="KW-0805">Transcription regulation</keyword>
<evidence type="ECO:0000313" key="7">
    <source>
        <dbReference type="EMBL" id="ESN99156.1"/>
    </source>
</evidence>
<dbReference type="GO" id="GO:0003677">
    <property type="term" value="F:DNA binding"/>
    <property type="evidence" value="ECO:0007669"/>
    <property type="project" value="UniProtKB-KW"/>
</dbReference>
<evidence type="ECO:0000256" key="5">
    <source>
        <dbReference type="ARBA" id="ARBA00023242"/>
    </source>
</evidence>
<dbReference type="EnsemblMetazoa" id="HelroT107185">
    <property type="protein sequence ID" value="HelroP107185"/>
    <property type="gene ID" value="HelroG107185"/>
</dbReference>
<evidence type="ECO:0000313" key="9">
    <source>
        <dbReference type="Proteomes" id="UP000015101"/>
    </source>
</evidence>
<dbReference type="eggNOG" id="KOG2588">
    <property type="taxonomic scope" value="Eukaryota"/>
</dbReference>
<organism evidence="8 9">
    <name type="scientific">Helobdella robusta</name>
    <name type="common">Californian leech</name>
    <dbReference type="NCBI Taxonomy" id="6412"/>
    <lineage>
        <taxon>Eukaryota</taxon>
        <taxon>Metazoa</taxon>
        <taxon>Spiralia</taxon>
        <taxon>Lophotrochozoa</taxon>
        <taxon>Annelida</taxon>
        <taxon>Clitellata</taxon>
        <taxon>Hirudinea</taxon>
        <taxon>Rhynchobdellida</taxon>
        <taxon>Glossiphoniidae</taxon>
        <taxon>Helobdella</taxon>
    </lineage>
</organism>
<keyword evidence="6" id="KW-0472">Membrane</keyword>
<dbReference type="PANTHER" id="PTHR46062">
    <property type="entry name" value="STEROL REGULATORY ELEMENT-BINDING PROTEIN"/>
    <property type="match status" value="1"/>
</dbReference>
<evidence type="ECO:0000256" key="3">
    <source>
        <dbReference type="ARBA" id="ARBA00023125"/>
    </source>
</evidence>
<feature type="transmembrane region" description="Helical" evidence="6">
    <location>
        <begin position="240"/>
        <end position="264"/>
    </location>
</feature>
<dbReference type="Proteomes" id="UP000015101">
    <property type="component" value="Unassembled WGS sequence"/>
</dbReference>
<dbReference type="GeneID" id="20194888"/>
<evidence type="ECO:0000256" key="2">
    <source>
        <dbReference type="ARBA" id="ARBA00023015"/>
    </source>
</evidence>
<dbReference type="EMBL" id="AMQM01001133">
    <property type="status" value="NOT_ANNOTATED_CDS"/>
    <property type="molecule type" value="Genomic_DNA"/>
</dbReference>
<dbReference type="RefSeq" id="XP_009023044.1">
    <property type="nucleotide sequence ID" value="XM_009024796.1"/>
</dbReference>
<dbReference type="CTD" id="20194888"/>
<dbReference type="FunCoup" id="T1EE86">
    <property type="interactions" value="702"/>
</dbReference>
<dbReference type="EMBL" id="KB097143">
    <property type="protein sequence ID" value="ESN99156.1"/>
    <property type="molecule type" value="Genomic_DNA"/>
</dbReference>
<keyword evidence="5" id="KW-0539">Nucleus</keyword>
<keyword evidence="6" id="KW-0812">Transmembrane</keyword>
<proteinExistence type="predicted"/>
<keyword evidence="4" id="KW-0804">Transcription</keyword>
<evidence type="ECO:0000256" key="1">
    <source>
        <dbReference type="ARBA" id="ARBA00004123"/>
    </source>
</evidence>
<feature type="transmembrane region" description="Helical" evidence="6">
    <location>
        <begin position="7"/>
        <end position="33"/>
    </location>
</feature>
<reference evidence="9" key="1">
    <citation type="submission" date="2012-12" db="EMBL/GenBank/DDBJ databases">
        <authorList>
            <person name="Hellsten U."/>
            <person name="Grimwood J."/>
            <person name="Chapman J.A."/>
            <person name="Shapiro H."/>
            <person name="Aerts A."/>
            <person name="Otillar R.P."/>
            <person name="Terry A.Y."/>
            <person name="Boore J.L."/>
            <person name="Simakov O."/>
            <person name="Marletaz F."/>
            <person name="Cho S.-J."/>
            <person name="Edsinger-Gonzales E."/>
            <person name="Havlak P."/>
            <person name="Kuo D.-H."/>
            <person name="Larsson T."/>
            <person name="Lv J."/>
            <person name="Arendt D."/>
            <person name="Savage R."/>
            <person name="Osoegawa K."/>
            <person name="de Jong P."/>
            <person name="Lindberg D.R."/>
            <person name="Seaver E.C."/>
            <person name="Weisblat D.A."/>
            <person name="Putnam N.H."/>
            <person name="Grigoriev I.V."/>
            <person name="Rokhsar D.S."/>
        </authorList>
    </citation>
    <scope>NUCLEOTIDE SEQUENCE</scope>
</reference>
<evidence type="ECO:0000313" key="8">
    <source>
        <dbReference type="EnsemblMetazoa" id="HelroP107185"/>
    </source>
</evidence>
<dbReference type="GO" id="GO:0005634">
    <property type="term" value="C:nucleus"/>
    <property type="evidence" value="ECO:0007669"/>
    <property type="project" value="UniProtKB-SubCell"/>
</dbReference>
<evidence type="ECO:0000256" key="6">
    <source>
        <dbReference type="SAM" id="Phobius"/>
    </source>
</evidence>
<dbReference type="OrthoDB" id="2133190at2759"/>
<dbReference type="AlphaFoldDB" id="T1EE86"/>
<dbReference type="STRING" id="6412.T1EE86"/>
<reference evidence="8" key="3">
    <citation type="submission" date="2015-06" db="UniProtKB">
        <authorList>
            <consortium name="EnsemblMetazoa"/>
        </authorList>
    </citation>
    <scope>IDENTIFICATION</scope>
</reference>